<evidence type="ECO:0000256" key="5">
    <source>
        <dbReference type="ARBA" id="ARBA00023004"/>
    </source>
</evidence>
<dbReference type="Proteomes" id="UP000006633">
    <property type="component" value="Chromosome"/>
</dbReference>
<dbReference type="InterPro" id="IPR009056">
    <property type="entry name" value="Cyt_c-like_dom"/>
</dbReference>
<dbReference type="AlphaFoldDB" id="D7A4T3"/>
<feature type="domain" description="Cytochrome c" evidence="7">
    <location>
        <begin position="16"/>
        <end position="95"/>
    </location>
</feature>
<keyword evidence="4" id="KW-0249">Electron transport</keyword>
<name>D7A4T3_ANCN5</name>
<proteinExistence type="predicted"/>
<accession>D7A4T3</accession>
<evidence type="ECO:0000313" key="9">
    <source>
        <dbReference type="Proteomes" id="UP000006633"/>
    </source>
</evidence>
<evidence type="ECO:0000256" key="6">
    <source>
        <dbReference type="PROSITE-ProRule" id="PRU00433"/>
    </source>
</evidence>
<dbReference type="InterPro" id="IPR036909">
    <property type="entry name" value="Cyt_c-like_dom_sf"/>
</dbReference>
<protein>
    <submittedName>
        <fullName evidence="8">Cytochrome c class I</fullName>
    </submittedName>
</protein>
<gene>
    <name evidence="8" type="ordered locus">Snov_0648</name>
</gene>
<dbReference type="EMBL" id="CP002026">
    <property type="protein sequence ID" value="ADH87981.1"/>
    <property type="molecule type" value="Genomic_DNA"/>
</dbReference>
<dbReference type="GO" id="GO:0020037">
    <property type="term" value="F:heme binding"/>
    <property type="evidence" value="ECO:0007669"/>
    <property type="project" value="InterPro"/>
</dbReference>
<evidence type="ECO:0000256" key="4">
    <source>
        <dbReference type="ARBA" id="ARBA00022982"/>
    </source>
</evidence>
<organism evidence="8 9">
    <name type="scientific">Ancylobacter novellus (strain ATCC 8093 / DSM 506 / JCM 20403 / CCM 1077 / IAM 12100 / NBRC 12443 / NCIMB 10456)</name>
    <name type="common">Starkeya novella</name>
    <dbReference type="NCBI Taxonomy" id="639283"/>
    <lineage>
        <taxon>Bacteria</taxon>
        <taxon>Pseudomonadati</taxon>
        <taxon>Pseudomonadota</taxon>
        <taxon>Alphaproteobacteria</taxon>
        <taxon>Hyphomicrobiales</taxon>
        <taxon>Xanthobacteraceae</taxon>
        <taxon>Ancylobacter</taxon>
    </lineage>
</organism>
<dbReference type="PANTHER" id="PTHR33751:SF9">
    <property type="entry name" value="CYTOCHROME C4"/>
    <property type="match status" value="1"/>
</dbReference>
<dbReference type="OrthoDB" id="9808603at2"/>
<keyword evidence="5 6" id="KW-0408">Iron</keyword>
<dbReference type="HOGENOM" id="CLU_128253_1_2_5"/>
<dbReference type="eggNOG" id="COG2863">
    <property type="taxonomic scope" value="Bacteria"/>
</dbReference>
<dbReference type="InterPro" id="IPR050597">
    <property type="entry name" value="Cytochrome_c_Oxidase_Subunit"/>
</dbReference>
<dbReference type="PANTHER" id="PTHR33751">
    <property type="entry name" value="CBB3-TYPE CYTOCHROME C OXIDASE SUBUNIT FIXP"/>
    <property type="match status" value="1"/>
</dbReference>
<evidence type="ECO:0000256" key="1">
    <source>
        <dbReference type="ARBA" id="ARBA00022448"/>
    </source>
</evidence>
<reference evidence="8 9" key="1">
    <citation type="journal article" date="2012" name="Stand. Genomic Sci.">
        <title>Complete genome sequence of the facultatively chemolithoautotrophic and methylotrophic alpha Proteobacterium Starkeya novella type strain (ATCC 8093(T)).</title>
        <authorList>
            <person name="Kappler U."/>
            <person name="Davenport K."/>
            <person name="Beatson S."/>
            <person name="Lucas S."/>
            <person name="Lapidus A."/>
            <person name="Copeland A."/>
            <person name="Berry K.W."/>
            <person name="Glavina Del Rio T."/>
            <person name="Hammon N."/>
            <person name="Dalin E."/>
            <person name="Tice H."/>
            <person name="Pitluck S."/>
            <person name="Richardson P."/>
            <person name="Bruce D."/>
            <person name="Goodwin L.A."/>
            <person name="Han C."/>
            <person name="Tapia R."/>
            <person name="Detter J.C."/>
            <person name="Chang Y.J."/>
            <person name="Jeffries C.D."/>
            <person name="Land M."/>
            <person name="Hauser L."/>
            <person name="Kyrpides N.C."/>
            <person name="Goker M."/>
            <person name="Ivanova N."/>
            <person name="Klenk H.P."/>
            <person name="Woyke T."/>
        </authorList>
    </citation>
    <scope>NUCLEOTIDE SEQUENCE [LARGE SCALE GENOMIC DNA]</scope>
    <source>
        <strain evidence="9">ATCC 8093 / DSM 506 / JCM 20403 / CCM 1077 / IAM 12100 / NBRC 12443 / NCIMB 10456</strain>
    </source>
</reference>
<dbReference type="RefSeq" id="WP_013165486.1">
    <property type="nucleotide sequence ID" value="NC_014217.1"/>
</dbReference>
<dbReference type="Pfam" id="PF00034">
    <property type="entry name" value="Cytochrom_C"/>
    <property type="match status" value="1"/>
</dbReference>
<evidence type="ECO:0000256" key="3">
    <source>
        <dbReference type="ARBA" id="ARBA00022723"/>
    </source>
</evidence>
<evidence type="ECO:0000313" key="8">
    <source>
        <dbReference type="EMBL" id="ADH87981.1"/>
    </source>
</evidence>
<dbReference type="SUPFAM" id="SSF46626">
    <property type="entry name" value="Cytochrome c"/>
    <property type="match status" value="1"/>
</dbReference>
<dbReference type="PROSITE" id="PS51007">
    <property type="entry name" value="CYTC"/>
    <property type="match status" value="1"/>
</dbReference>
<dbReference type="GO" id="GO:0009055">
    <property type="term" value="F:electron transfer activity"/>
    <property type="evidence" value="ECO:0007669"/>
    <property type="project" value="InterPro"/>
</dbReference>
<keyword evidence="3 6" id="KW-0479">Metal-binding</keyword>
<evidence type="ECO:0000256" key="2">
    <source>
        <dbReference type="ARBA" id="ARBA00022617"/>
    </source>
</evidence>
<dbReference type="GO" id="GO:0046872">
    <property type="term" value="F:metal ion binding"/>
    <property type="evidence" value="ECO:0007669"/>
    <property type="project" value="UniProtKB-KW"/>
</dbReference>
<dbReference type="Gene3D" id="1.10.760.10">
    <property type="entry name" value="Cytochrome c-like domain"/>
    <property type="match status" value="1"/>
</dbReference>
<keyword evidence="9" id="KW-1185">Reference proteome</keyword>
<dbReference type="KEGG" id="sno:Snov_0648"/>
<evidence type="ECO:0000259" key="7">
    <source>
        <dbReference type="PROSITE" id="PS51007"/>
    </source>
</evidence>
<dbReference type="STRING" id="639283.Snov_0648"/>
<keyword evidence="1" id="KW-0813">Transport</keyword>
<sequence>MPLLAASVACAPALAQDAKAGRIKASSQCAVCHGQDGIAQLPTAANLAGQQEMYLVKAMQDFRSGARSNEMMTVVAKALSDADIANLAAWYSSIKVTVQPPQ</sequence>
<keyword evidence="2 6" id="KW-0349">Heme</keyword>